<dbReference type="HAMAP" id="MF_03043">
    <property type="entry name" value="QTRT2"/>
    <property type="match status" value="1"/>
</dbReference>
<feature type="binding site" evidence="5">
    <location>
        <position position="406"/>
    </location>
    <ligand>
        <name>Zn(2+)</name>
        <dbReference type="ChEBI" id="CHEBI:29105"/>
    </ligand>
</feature>
<dbReference type="PANTHER" id="PTHR46064">
    <property type="entry name" value="QUEUINE TRNA-RIBOSYLTRANSFERASE ACCESSORY SUBUNIT 2"/>
    <property type="match status" value="1"/>
</dbReference>
<feature type="binding site" evidence="5">
    <location>
        <position position="403"/>
    </location>
    <ligand>
        <name>Zn(2+)</name>
        <dbReference type="ChEBI" id="CHEBI:29105"/>
    </ligand>
</feature>
<dbReference type="GeneID" id="28838804"/>
<keyword evidence="1 5" id="KW-0963">Cytoplasm</keyword>
<dbReference type="EMBL" id="KV460227">
    <property type="protein sequence ID" value="OBT96527.2"/>
    <property type="molecule type" value="Genomic_DNA"/>
</dbReference>
<dbReference type="GO" id="GO:0006400">
    <property type="term" value="P:tRNA modification"/>
    <property type="evidence" value="ECO:0007669"/>
    <property type="project" value="InterPro"/>
</dbReference>
<dbReference type="NCBIfam" id="TIGR00449">
    <property type="entry name" value="tgt_general"/>
    <property type="match status" value="1"/>
</dbReference>
<feature type="compositionally biased region" description="Basic and acidic residues" evidence="6">
    <location>
        <begin position="517"/>
        <end position="536"/>
    </location>
</feature>
<keyword evidence="3 5" id="KW-0479">Metal-binding</keyword>
<dbReference type="GO" id="GO:0008479">
    <property type="term" value="F:tRNA-guanosine(34) queuine transglycosylase activity"/>
    <property type="evidence" value="ECO:0007669"/>
    <property type="project" value="UniProtKB-UniRule"/>
</dbReference>
<dbReference type="InterPro" id="IPR002616">
    <property type="entry name" value="tRNA_ribo_trans-like"/>
</dbReference>
<dbReference type="Pfam" id="PF01702">
    <property type="entry name" value="TGT"/>
    <property type="match status" value="1"/>
</dbReference>
<reference evidence="9" key="2">
    <citation type="journal article" date="2018" name="Nat. Commun.">
        <title>Extreme sensitivity to ultraviolet light in the fungal pathogen causing white-nose syndrome of bats.</title>
        <authorList>
            <person name="Palmer J.M."/>
            <person name="Drees K.P."/>
            <person name="Foster J.T."/>
            <person name="Lindner D.L."/>
        </authorList>
    </citation>
    <scope>NUCLEOTIDE SEQUENCE [LARGE SCALE GENOMIC DNA]</scope>
    <source>
        <strain evidence="9">UAMH 10579</strain>
    </source>
</reference>
<comment type="cofactor">
    <cofactor evidence="5">
        <name>Zn(2+)</name>
        <dbReference type="ChEBI" id="CHEBI:29105"/>
    </cofactor>
    <text evidence="5">Binds 1 zinc ion per subunit.</text>
</comment>
<dbReference type="STRING" id="342668.A0A1B8GL18"/>
<dbReference type="Proteomes" id="UP000091956">
    <property type="component" value="Unassembled WGS sequence"/>
</dbReference>
<evidence type="ECO:0000256" key="1">
    <source>
        <dbReference type="ARBA" id="ARBA00022490"/>
    </source>
</evidence>
<dbReference type="GO" id="GO:0046872">
    <property type="term" value="F:metal ion binding"/>
    <property type="evidence" value="ECO:0007669"/>
    <property type="project" value="UniProtKB-KW"/>
</dbReference>
<feature type="binding site" evidence="5">
    <location>
        <position position="432"/>
    </location>
    <ligand>
        <name>Zn(2+)</name>
        <dbReference type="ChEBI" id="CHEBI:29105"/>
    </ligand>
</feature>
<accession>A0A1B8GL18</accession>
<feature type="binding site" evidence="5">
    <location>
        <position position="401"/>
    </location>
    <ligand>
        <name>Zn(2+)</name>
        <dbReference type="ChEBI" id="CHEBI:29105"/>
    </ligand>
</feature>
<gene>
    <name evidence="8" type="ORF">VE01_05418</name>
</gene>
<evidence type="ECO:0000259" key="7">
    <source>
        <dbReference type="Pfam" id="PF01702"/>
    </source>
</evidence>
<evidence type="ECO:0000256" key="4">
    <source>
        <dbReference type="ARBA" id="ARBA00022833"/>
    </source>
</evidence>
<sequence>MKICTAYARLCNNNSGLRDTVSVLTCGPKIITGFRSKGLKAYTNSSTSSQRVKMAVGALDQPFFTLHDETSIDAAPSDPRRARLGRISVKGRRTLDTPNFLAITSRGVVPHISPDVVGEQTEFAGVYTAIEDYVEKATRGGVPPIMKMPARNSTPLHSFTALPPSLITVMSPRRSPAVSSPQGNPDSGLSIFTSTGFQSLSTQRYAEYANYIKPDITIALGDLPYGPMPGKKRASKMSERTTMWVDKFLSELSKSPEAPGAPATAVFAPILTRDYQSQFEYIEHISEDLAPSLSGLAFYSSSLLPDIPQTPSLNRLVRLSLDEPSSPHEILRQVSLGMDVFTIPYLTFATDSGLALTYEFPRPAVPDSSNPSVEGTSLLPLAIDLFSPTYSTAVTPLIPTCTCYACTSHHRAYIQHLLCAKEMLAWTLLALHNHHSTSTFFAAVRKSIAAGTFEADKEVFERTYETELPEATGHKPRARGYHFKSGAAEPKRNKPAWGALSEGVGATTQTPPVMPDEDARTLDEKGFAEDLADRPE</sequence>
<comment type="similarity">
    <text evidence="5">Belongs to the queuine tRNA-ribosyltransferase family. QTRT2 subfamily.</text>
</comment>
<dbReference type="AlphaFoldDB" id="A0A1B8GL18"/>
<dbReference type="PANTHER" id="PTHR46064:SF1">
    <property type="entry name" value="QUEUINE TRNA-RIBOSYLTRANSFERASE ACCESSORY SUBUNIT 2"/>
    <property type="match status" value="1"/>
</dbReference>
<organism evidence="8 9">
    <name type="scientific">Pseudogymnoascus verrucosus</name>
    <dbReference type="NCBI Taxonomy" id="342668"/>
    <lineage>
        <taxon>Eukaryota</taxon>
        <taxon>Fungi</taxon>
        <taxon>Dikarya</taxon>
        <taxon>Ascomycota</taxon>
        <taxon>Pezizomycotina</taxon>
        <taxon>Leotiomycetes</taxon>
        <taxon>Thelebolales</taxon>
        <taxon>Thelebolaceae</taxon>
        <taxon>Pseudogymnoascus</taxon>
    </lineage>
</organism>
<keyword evidence="4 5" id="KW-0862">Zinc</keyword>
<evidence type="ECO:0000256" key="3">
    <source>
        <dbReference type="ARBA" id="ARBA00022723"/>
    </source>
</evidence>
<evidence type="ECO:0000313" key="8">
    <source>
        <dbReference type="EMBL" id="OBT96527.2"/>
    </source>
</evidence>
<feature type="region of interest" description="Disordered" evidence="6">
    <location>
        <begin position="471"/>
        <end position="536"/>
    </location>
</feature>
<evidence type="ECO:0000256" key="5">
    <source>
        <dbReference type="HAMAP-Rule" id="MF_03043"/>
    </source>
</evidence>
<comment type="subcellular location">
    <subcellularLocation>
        <location evidence="5">Cytoplasm</location>
    </subcellularLocation>
</comment>
<dbReference type="GO" id="GO:0005737">
    <property type="term" value="C:cytoplasm"/>
    <property type="evidence" value="ECO:0007669"/>
    <property type="project" value="UniProtKB-SubCell"/>
</dbReference>
<comment type="function">
    <text evidence="5">Non-catalytic subunit of the queuine tRNA-ribosyltransferase (TGT) that catalyzes the base-exchange of a guanine (G) residue with queuine (Q) at position 34 (anticodon wobble position) in tRNAs with GU(N) anticodons (tRNA-Asp, -Asn, -His and -Tyr), resulting in the hypermodified nucleoside queuosine (7-(((4,5-cis-dihydroxy-2-cyclopenten-1-yl)amino)methyl)-7-deazaguanosine).</text>
</comment>
<evidence type="ECO:0000256" key="6">
    <source>
        <dbReference type="SAM" id="MobiDB-lite"/>
    </source>
</evidence>
<dbReference type="InterPro" id="IPR028592">
    <property type="entry name" value="QTRTD1"/>
</dbReference>
<name>A0A1B8GL18_9PEZI</name>
<comment type="subunit">
    <text evidence="5">Heterodimer of a catalytic subunit and an accessory subunit.</text>
</comment>
<keyword evidence="2 5" id="KW-0819">tRNA processing</keyword>
<protein>
    <recommendedName>
        <fullName evidence="5">Queuine tRNA-ribosyltransferase accessory subunit 2</fullName>
    </recommendedName>
    <alternativeName>
        <fullName evidence="5">Queuine tRNA-ribosyltransferase domain-containing protein 1</fullName>
    </alternativeName>
</protein>
<feature type="domain" description="tRNA-guanine(15) transglycosylase-like" evidence="7">
    <location>
        <begin position="81"/>
        <end position="465"/>
    </location>
</feature>
<dbReference type="RefSeq" id="XP_018130260.2">
    <property type="nucleotide sequence ID" value="XM_018274882.2"/>
</dbReference>
<proteinExistence type="inferred from homology"/>
<reference evidence="8 9" key="1">
    <citation type="submission" date="2016-03" db="EMBL/GenBank/DDBJ databases">
        <title>Comparative genomics of Pseudogymnoascus destructans, the fungus causing white-nose syndrome of bats.</title>
        <authorList>
            <person name="Palmer J.M."/>
            <person name="Drees K.P."/>
            <person name="Foster J.T."/>
            <person name="Lindner D.L."/>
        </authorList>
    </citation>
    <scope>NUCLEOTIDE SEQUENCE [LARGE SCALE GENOMIC DNA]</scope>
    <source>
        <strain evidence="8 9">UAMH 10579</strain>
    </source>
</reference>
<evidence type="ECO:0000313" key="9">
    <source>
        <dbReference type="Proteomes" id="UP000091956"/>
    </source>
</evidence>
<dbReference type="Gene3D" id="3.20.20.105">
    <property type="entry name" value="Queuine tRNA-ribosyltransferase-like"/>
    <property type="match status" value="1"/>
</dbReference>
<evidence type="ECO:0000256" key="2">
    <source>
        <dbReference type="ARBA" id="ARBA00022694"/>
    </source>
</evidence>
<dbReference type="InterPro" id="IPR050852">
    <property type="entry name" value="Queuine_tRNA-ribosyltrfase"/>
</dbReference>
<dbReference type="InterPro" id="IPR036511">
    <property type="entry name" value="TGT-like_sf"/>
</dbReference>
<keyword evidence="9" id="KW-1185">Reference proteome</keyword>
<dbReference type="SUPFAM" id="SSF51713">
    <property type="entry name" value="tRNA-guanine transglycosylase"/>
    <property type="match status" value="1"/>
</dbReference>